<feature type="transmembrane region" description="Helical" evidence="7">
    <location>
        <begin position="367"/>
        <end position="392"/>
    </location>
</feature>
<dbReference type="InterPro" id="IPR003004">
    <property type="entry name" value="GspF/PilC"/>
</dbReference>
<feature type="transmembrane region" description="Helical" evidence="7">
    <location>
        <begin position="161"/>
        <end position="187"/>
    </location>
</feature>
<keyword evidence="5 7" id="KW-1133">Transmembrane helix</keyword>
<evidence type="ECO:0000313" key="9">
    <source>
        <dbReference type="EMBL" id="MET7015345.1"/>
    </source>
</evidence>
<dbReference type="NCBIfam" id="TIGR02120">
    <property type="entry name" value="GspF"/>
    <property type="match status" value="1"/>
</dbReference>
<sequence length="399" mass="43080">MASYSYQALTSGEKAQVQRGRIEADSARHARSLLREQGLVVIDVKEENKHGSQSLRLGAANLATLTRQLAGLLDAGLAIDEALTVLGEQSENKREKTLLSLIRQDIATGLSLSASLARFERVFPGFYRALVRAGEDSGKLPGVLLRLADYLERREALKSSLSLAIIYPAIVILVSVAVIAGMLTWVVPQMVQVFQGAKQVLPLPTRMLLGISGFLSNWGMWLFLLLVIAVIVFVRAMKNPDFRSRVHAWRLTLPWFGRLERSAETVRFASTLAILAGSGVPVLTAMSAASGVMSNLPLKAAAEQAARQVREGVSLARALAAAKAFPPILVHLVASGEATGRLDTMLERAAAEQSAGLSRRVETFTQLLGPAVVLIMGGVVLFIVLAILLPVFEMNQLIK</sequence>
<dbReference type="Proteomes" id="UP001549691">
    <property type="component" value="Unassembled WGS sequence"/>
</dbReference>
<dbReference type="InterPro" id="IPR018076">
    <property type="entry name" value="T2SS_GspF_dom"/>
</dbReference>
<accession>A0ABV2TPA4</accession>
<dbReference type="InterPro" id="IPR042094">
    <property type="entry name" value="T2SS_GspF_sf"/>
</dbReference>
<keyword evidence="10" id="KW-1185">Reference proteome</keyword>
<organism evidence="9 10">
    <name type="scientific">Uliginosibacterium flavum</name>
    <dbReference type="NCBI Taxonomy" id="1396831"/>
    <lineage>
        <taxon>Bacteria</taxon>
        <taxon>Pseudomonadati</taxon>
        <taxon>Pseudomonadota</taxon>
        <taxon>Betaproteobacteria</taxon>
        <taxon>Rhodocyclales</taxon>
        <taxon>Zoogloeaceae</taxon>
        <taxon>Uliginosibacterium</taxon>
    </lineage>
</organism>
<evidence type="ECO:0000256" key="5">
    <source>
        <dbReference type="ARBA" id="ARBA00022989"/>
    </source>
</evidence>
<evidence type="ECO:0000256" key="3">
    <source>
        <dbReference type="ARBA" id="ARBA00022475"/>
    </source>
</evidence>
<proteinExistence type="inferred from homology"/>
<keyword evidence="4 7" id="KW-0812">Transmembrane</keyword>
<feature type="transmembrane region" description="Helical" evidence="7">
    <location>
        <begin position="207"/>
        <end position="234"/>
    </location>
</feature>
<keyword evidence="3" id="KW-1003">Cell membrane</keyword>
<feature type="domain" description="Type II secretion system protein GspF" evidence="8">
    <location>
        <begin position="268"/>
        <end position="390"/>
    </location>
</feature>
<feature type="transmembrane region" description="Helical" evidence="7">
    <location>
        <begin position="268"/>
        <end position="289"/>
    </location>
</feature>
<name>A0ABV2TPA4_9RHOO</name>
<evidence type="ECO:0000256" key="4">
    <source>
        <dbReference type="ARBA" id="ARBA00022692"/>
    </source>
</evidence>
<evidence type="ECO:0000256" key="6">
    <source>
        <dbReference type="ARBA" id="ARBA00023136"/>
    </source>
</evidence>
<dbReference type="Pfam" id="PF00482">
    <property type="entry name" value="T2SSF"/>
    <property type="match status" value="2"/>
</dbReference>
<dbReference type="PANTHER" id="PTHR30012">
    <property type="entry name" value="GENERAL SECRETION PATHWAY PROTEIN"/>
    <property type="match status" value="1"/>
</dbReference>
<evidence type="ECO:0000256" key="2">
    <source>
        <dbReference type="ARBA" id="ARBA00005745"/>
    </source>
</evidence>
<feature type="domain" description="Type II secretion system protein GspF" evidence="8">
    <location>
        <begin position="66"/>
        <end position="188"/>
    </location>
</feature>
<gene>
    <name evidence="9" type="primary">gspF</name>
    <name evidence="9" type="ORF">ABXR19_14235</name>
</gene>
<comment type="subcellular location">
    <subcellularLocation>
        <location evidence="1">Cell membrane</location>
        <topology evidence="1">Multi-pass membrane protein</topology>
    </subcellularLocation>
</comment>
<dbReference type="PRINTS" id="PR00812">
    <property type="entry name" value="BCTERIALGSPF"/>
</dbReference>
<dbReference type="RefSeq" id="WP_354601804.1">
    <property type="nucleotide sequence ID" value="NZ_JBEWZI010000016.1"/>
</dbReference>
<keyword evidence="6 7" id="KW-0472">Membrane</keyword>
<evidence type="ECO:0000256" key="7">
    <source>
        <dbReference type="SAM" id="Phobius"/>
    </source>
</evidence>
<dbReference type="Gene3D" id="1.20.81.30">
    <property type="entry name" value="Type II secretion system (T2SS), domain F"/>
    <property type="match status" value="2"/>
</dbReference>
<comment type="similarity">
    <text evidence="2">Belongs to the GSP F family.</text>
</comment>
<dbReference type="EMBL" id="JBEWZI010000016">
    <property type="protein sequence ID" value="MET7015345.1"/>
    <property type="molecule type" value="Genomic_DNA"/>
</dbReference>
<protein>
    <submittedName>
        <fullName evidence="9">Type II secretion system inner membrane protein GspF</fullName>
    </submittedName>
</protein>
<evidence type="ECO:0000313" key="10">
    <source>
        <dbReference type="Proteomes" id="UP001549691"/>
    </source>
</evidence>
<dbReference type="InterPro" id="IPR011850">
    <property type="entry name" value="T2SS_GspF"/>
</dbReference>
<evidence type="ECO:0000259" key="8">
    <source>
        <dbReference type="Pfam" id="PF00482"/>
    </source>
</evidence>
<evidence type="ECO:0000256" key="1">
    <source>
        <dbReference type="ARBA" id="ARBA00004651"/>
    </source>
</evidence>
<reference evidence="9 10" key="1">
    <citation type="submission" date="2024-07" db="EMBL/GenBank/DDBJ databases">
        <title>Uliginosibacterium flavum JJ3220;KACC:17644.</title>
        <authorList>
            <person name="Kim M.K."/>
        </authorList>
    </citation>
    <scope>NUCLEOTIDE SEQUENCE [LARGE SCALE GENOMIC DNA]</scope>
    <source>
        <strain evidence="9 10">KACC:17644</strain>
    </source>
</reference>
<dbReference type="PANTHER" id="PTHR30012:SF0">
    <property type="entry name" value="TYPE II SECRETION SYSTEM PROTEIN F-RELATED"/>
    <property type="match status" value="1"/>
</dbReference>
<comment type="caution">
    <text evidence="9">The sequence shown here is derived from an EMBL/GenBank/DDBJ whole genome shotgun (WGS) entry which is preliminary data.</text>
</comment>